<dbReference type="Pfam" id="PF01841">
    <property type="entry name" value="Transglut_core"/>
    <property type="match status" value="1"/>
</dbReference>
<comment type="caution">
    <text evidence="2">The sequence shown here is derived from an EMBL/GenBank/DDBJ whole genome shotgun (WGS) entry which is preliminary data.</text>
</comment>
<dbReference type="InterPro" id="IPR002931">
    <property type="entry name" value="Transglutaminase-like"/>
</dbReference>
<accession>A0ABP3SX38</accession>
<evidence type="ECO:0000259" key="1">
    <source>
        <dbReference type="SMART" id="SM00460"/>
    </source>
</evidence>
<dbReference type="Proteomes" id="UP001500238">
    <property type="component" value="Unassembled WGS sequence"/>
</dbReference>
<dbReference type="RefSeq" id="WP_163959271.1">
    <property type="nucleotide sequence ID" value="NZ_BAAAES010000008.1"/>
</dbReference>
<dbReference type="SMART" id="SM00460">
    <property type="entry name" value="TGc"/>
    <property type="match status" value="1"/>
</dbReference>
<gene>
    <name evidence="2" type="ORF">GCM10009102_17160</name>
</gene>
<reference evidence="3" key="1">
    <citation type="journal article" date="2019" name="Int. J. Syst. Evol. Microbiol.">
        <title>The Global Catalogue of Microorganisms (GCM) 10K type strain sequencing project: providing services to taxonomists for standard genome sequencing and annotation.</title>
        <authorList>
            <consortium name="The Broad Institute Genomics Platform"/>
            <consortium name="The Broad Institute Genome Sequencing Center for Infectious Disease"/>
            <person name="Wu L."/>
            <person name="Ma J."/>
        </authorList>
    </citation>
    <scope>NUCLEOTIDE SEQUENCE [LARGE SCALE GENOMIC DNA]</scope>
    <source>
        <strain evidence="3">JCM 14603</strain>
    </source>
</reference>
<organism evidence="2 3">
    <name type="scientific">Sphingomonas insulae</name>
    <dbReference type="NCBI Taxonomy" id="424800"/>
    <lineage>
        <taxon>Bacteria</taxon>
        <taxon>Pseudomonadati</taxon>
        <taxon>Pseudomonadota</taxon>
        <taxon>Alphaproteobacteria</taxon>
        <taxon>Sphingomonadales</taxon>
        <taxon>Sphingomonadaceae</taxon>
        <taxon>Sphingomonas</taxon>
    </lineage>
</organism>
<evidence type="ECO:0000313" key="3">
    <source>
        <dbReference type="Proteomes" id="UP001500238"/>
    </source>
</evidence>
<dbReference type="InterPro" id="IPR013589">
    <property type="entry name" value="Bac_transglu_N"/>
</dbReference>
<dbReference type="PANTHER" id="PTHR33490:SF6">
    <property type="entry name" value="SLL1049 PROTEIN"/>
    <property type="match status" value="1"/>
</dbReference>
<sequence length="267" mass="28592">MRLSIDHRTVYRFSEPQSRLVQMLRMTPENSHDQTVARWRIDVDCDAKMRRGRDGFGNAITMLYCEGPIADIEIAVRGEVLTSHSDGVVRGVTEVLPPAVYLRATDATPRDPAIAAFAAEVAAGANGPIGTLHRMNRAFNARFGVDRARPEPGLSAADAFGRPVATSRDLAQMFVVAARSLDIPARYVSGYSIVEGSLRPTPHGWAEAHVDGLGWVGFDPCTGRSPQEESVRVSAALDASGAAPVAGSRLGEGEEELDVAVKVSAAQ</sequence>
<dbReference type="PANTHER" id="PTHR33490">
    <property type="entry name" value="BLR5614 PROTEIN-RELATED"/>
    <property type="match status" value="1"/>
</dbReference>
<keyword evidence="3" id="KW-1185">Reference proteome</keyword>
<name>A0ABP3SX38_9SPHN</name>
<feature type="domain" description="Transglutaminase-like" evidence="1">
    <location>
        <begin position="159"/>
        <end position="222"/>
    </location>
</feature>
<dbReference type="Gene3D" id="3.10.620.30">
    <property type="match status" value="1"/>
</dbReference>
<dbReference type="SUPFAM" id="SSF54001">
    <property type="entry name" value="Cysteine proteinases"/>
    <property type="match status" value="1"/>
</dbReference>
<dbReference type="EMBL" id="BAAAES010000008">
    <property type="protein sequence ID" value="GAA0667645.1"/>
    <property type="molecule type" value="Genomic_DNA"/>
</dbReference>
<evidence type="ECO:0000313" key="2">
    <source>
        <dbReference type="EMBL" id="GAA0667645.1"/>
    </source>
</evidence>
<protein>
    <submittedName>
        <fullName evidence="2">Transglutaminase family protein</fullName>
    </submittedName>
</protein>
<dbReference type="InterPro" id="IPR038765">
    <property type="entry name" value="Papain-like_cys_pep_sf"/>
</dbReference>
<proteinExistence type="predicted"/>
<dbReference type="Pfam" id="PF08379">
    <property type="entry name" value="Bact_transglu_N"/>
    <property type="match status" value="1"/>
</dbReference>